<gene>
    <name evidence="3" type="ORF">CC1G_08445</name>
</gene>
<feature type="compositionally biased region" description="Low complexity" evidence="1">
    <location>
        <begin position="98"/>
        <end position="119"/>
    </location>
</feature>
<reference evidence="3 4" key="1">
    <citation type="journal article" date="2010" name="Proc. Natl. Acad. Sci. U.S.A.">
        <title>Insights into evolution of multicellular fungi from the assembled chromosomes of the mushroom Coprinopsis cinerea (Coprinus cinereus).</title>
        <authorList>
            <person name="Stajich J.E."/>
            <person name="Wilke S.K."/>
            <person name="Ahren D."/>
            <person name="Au C.H."/>
            <person name="Birren B.W."/>
            <person name="Borodovsky M."/>
            <person name="Burns C."/>
            <person name="Canback B."/>
            <person name="Casselton L.A."/>
            <person name="Cheng C.K."/>
            <person name="Deng J."/>
            <person name="Dietrich F.S."/>
            <person name="Fargo D.C."/>
            <person name="Farman M.L."/>
            <person name="Gathman A.C."/>
            <person name="Goldberg J."/>
            <person name="Guigo R."/>
            <person name="Hoegger P.J."/>
            <person name="Hooker J.B."/>
            <person name="Huggins A."/>
            <person name="James T.Y."/>
            <person name="Kamada T."/>
            <person name="Kilaru S."/>
            <person name="Kodira C."/>
            <person name="Kues U."/>
            <person name="Kupfer D."/>
            <person name="Kwan H.S."/>
            <person name="Lomsadze A."/>
            <person name="Li W."/>
            <person name="Lilly W.W."/>
            <person name="Ma L.J."/>
            <person name="Mackey A.J."/>
            <person name="Manning G."/>
            <person name="Martin F."/>
            <person name="Muraguchi H."/>
            <person name="Natvig D.O."/>
            <person name="Palmerini H."/>
            <person name="Ramesh M.A."/>
            <person name="Rehmeyer C.J."/>
            <person name="Roe B.A."/>
            <person name="Shenoy N."/>
            <person name="Stanke M."/>
            <person name="Ter-Hovhannisyan V."/>
            <person name="Tunlid A."/>
            <person name="Velagapudi R."/>
            <person name="Vision T.J."/>
            <person name="Zeng Q."/>
            <person name="Zolan M.E."/>
            <person name="Pukkila P.J."/>
        </authorList>
    </citation>
    <scope>NUCLEOTIDE SEQUENCE [LARGE SCALE GENOMIC DNA]</scope>
    <source>
        <strain evidence="4">Okayama-7 / 130 / ATCC MYA-4618 / FGSC 9003</strain>
    </source>
</reference>
<dbReference type="AlphaFoldDB" id="A8NLY3"/>
<evidence type="ECO:0000256" key="1">
    <source>
        <dbReference type="SAM" id="MobiDB-lite"/>
    </source>
</evidence>
<evidence type="ECO:0000313" key="4">
    <source>
        <dbReference type="Proteomes" id="UP000001861"/>
    </source>
</evidence>
<feature type="compositionally biased region" description="Polar residues" evidence="1">
    <location>
        <begin position="197"/>
        <end position="210"/>
    </location>
</feature>
<accession>A8NLY3</accession>
<name>A8NLY3_COPC7</name>
<proteinExistence type="predicted"/>
<comment type="caution">
    <text evidence="3">The sequence shown here is derived from an EMBL/GenBank/DDBJ whole genome shotgun (WGS) entry which is preliminary data.</text>
</comment>
<dbReference type="KEGG" id="cci:CC1G_08445"/>
<sequence>MQIKLSLLVAALCVAQGYSRPLQIERQLAVRNELVETGSAFSLHRLQSAGSVPTSSSRRNANRIRGSLARLSSKRTNRRRLQRRAALQQALIQLSSRQDGITPISSTSGSTGVSTIETGQEMGPRPTSPFGTDDSLEHGGSGTGMDTPAGSPGVSTAQGSTGVTTVNGSTGVSSVESGQEVGPKPHAPYGADRQSGESRISTTRQEQGQGQAPLAPANDWENPMVPDWLANLPPRWAVGRRGSARRSMGRRGKHGTPTRTKSSS</sequence>
<dbReference type="GeneID" id="6011316"/>
<dbReference type="EMBL" id="AACS02000012">
    <property type="protein sequence ID" value="EAU86974.1"/>
    <property type="molecule type" value="Genomic_DNA"/>
</dbReference>
<evidence type="ECO:0000313" key="3">
    <source>
        <dbReference type="EMBL" id="EAU86974.1"/>
    </source>
</evidence>
<dbReference type="VEuPathDB" id="FungiDB:CC1G_08445"/>
<dbReference type="InParanoid" id="A8NLY3"/>
<evidence type="ECO:0000256" key="2">
    <source>
        <dbReference type="SAM" id="SignalP"/>
    </source>
</evidence>
<feature type="signal peptide" evidence="2">
    <location>
        <begin position="1"/>
        <end position="19"/>
    </location>
</feature>
<organism evidence="3 4">
    <name type="scientific">Coprinopsis cinerea (strain Okayama-7 / 130 / ATCC MYA-4618 / FGSC 9003)</name>
    <name type="common">Inky cap fungus</name>
    <name type="synonym">Hormographiella aspergillata</name>
    <dbReference type="NCBI Taxonomy" id="240176"/>
    <lineage>
        <taxon>Eukaryota</taxon>
        <taxon>Fungi</taxon>
        <taxon>Dikarya</taxon>
        <taxon>Basidiomycota</taxon>
        <taxon>Agaricomycotina</taxon>
        <taxon>Agaricomycetes</taxon>
        <taxon>Agaricomycetidae</taxon>
        <taxon>Agaricales</taxon>
        <taxon>Agaricineae</taxon>
        <taxon>Psathyrellaceae</taxon>
        <taxon>Coprinopsis</taxon>
    </lineage>
</organism>
<feature type="compositionally biased region" description="Low complexity" evidence="1">
    <location>
        <begin position="158"/>
        <end position="182"/>
    </location>
</feature>
<dbReference type="RefSeq" id="XP_001834800.1">
    <property type="nucleotide sequence ID" value="XM_001834748.1"/>
</dbReference>
<keyword evidence="4" id="KW-1185">Reference proteome</keyword>
<dbReference type="Proteomes" id="UP000001861">
    <property type="component" value="Unassembled WGS sequence"/>
</dbReference>
<protein>
    <submittedName>
        <fullName evidence="3">Uncharacterized protein</fullName>
    </submittedName>
</protein>
<feature type="chain" id="PRO_5002724361" evidence="2">
    <location>
        <begin position="20"/>
        <end position="264"/>
    </location>
</feature>
<keyword evidence="2" id="KW-0732">Signal</keyword>
<feature type="region of interest" description="Disordered" evidence="1">
    <location>
        <begin position="98"/>
        <end position="264"/>
    </location>
</feature>
<feature type="compositionally biased region" description="Basic residues" evidence="1">
    <location>
        <begin position="242"/>
        <end position="256"/>
    </location>
</feature>